<accession>A0AAV5IED8</accession>
<evidence type="ECO:0000259" key="2">
    <source>
        <dbReference type="SMART" id="SM01054"/>
    </source>
</evidence>
<evidence type="ECO:0000313" key="4">
    <source>
        <dbReference type="Proteomes" id="UP001054252"/>
    </source>
</evidence>
<name>A0AAV5IED8_9ROSI</name>
<evidence type="ECO:0000256" key="1">
    <source>
        <dbReference type="SAM" id="MobiDB-lite"/>
    </source>
</evidence>
<evidence type="ECO:0000313" key="3">
    <source>
        <dbReference type="EMBL" id="GKV00287.1"/>
    </source>
</evidence>
<feature type="region of interest" description="Disordered" evidence="1">
    <location>
        <begin position="23"/>
        <end position="58"/>
    </location>
</feature>
<dbReference type="Proteomes" id="UP001054252">
    <property type="component" value="Unassembled WGS sequence"/>
</dbReference>
<dbReference type="InterPro" id="IPR044681">
    <property type="entry name" value="PICBP-like"/>
</dbReference>
<dbReference type="GO" id="GO:0005516">
    <property type="term" value="F:calmodulin binding"/>
    <property type="evidence" value="ECO:0007669"/>
    <property type="project" value="InterPro"/>
</dbReference>
<dbReference type="PANTHER" id="PTHR33923:SF2">
    <property type="entry name" value="CALMODULIN-BINDING PROTEIN-RELATED"/>
    <property type="match status" value="1"/>
</dbReference>
<feature type="domain" description="Calmodulin-binding" evidence="2">
    <location>
        <begin position="490"/>
        <end position="588"/>
    </location>
</feature>
<gene>
    <name evidence="3" type="ORF">SLEP1_g13003</name>
</gene>
<sequence>MAQPGKPPPLHVVTPKKQALINAVGGSPNYMKSTNSSEAKKENSQLRDPTLLKPSAASTPEGCLLRKTLRYSKGGMAIFIKIYAKKKGSVAEANEGTTHKDLESTIESEENKFFSGGIDGGALREDGKQVLDNLSEGTPHSEIDFDEINSKMKNDADDYSLPILAREVSTTRSLKNAYDFEGECHLRIETDDNFAMSMEIEGLLEEPKISLNDKINNPSKKILFDGVVEQEDSKKDSAHNDYFSQVSCTLDCEQVSSTKDVFDASAAMEEEEEAQEYLIGIMIIADLTKVQLLEEKVWENEVVKTDKMLPKLLKTMPEDYNLNLAEELPGAKDGAGMEKEVAETELFARNQISDSSQNFSRADEIDDEVDNNQYNKKVEACPVDNNVEERYSIQDIANESHSARSQDHVLDGQGQHESTNVVENTGFLEKGQDKAKECKIPSSMEFDKEKNSRMHKIHLVEESTKPEKMEAEASNGSDVVEIFGTASDISNQELESTLSLIGSKMSQELLGTYKYRKWTITYKRQHENSEGQSKFNPREPNFLPIVPEPDVEKVDLKHQMIDERKNSKEWMLDYARRRAVTRPAPARKTERGRWHYLLKLLK</sequence>
<protein>
    <recommendedName>
        <fullName evidence="2">Calmodulin-binding domain-containing protein</fullName>
    </recommendedName>
</protein>
<proteinExistence type="predicted"/>
<feature type="region of interest" description="Disordered" evidence="1">
    <location>
        <begin position="526"/>
        <end position="546"/>
    </location>
</feature>
<dbReference type="Pfam" id="PF07839">
    <property type="entry name" value="CaM_binding"/>
    <property type="match status" value="1"/>
</dbReference>
<dbReference type="PANTHER" id="PTHR33923">
    <property type="entry name" value="CALMODULIN-BINDING PROTEIN-RELATED"/>
    <property type="match status" value="1"/>
</dbReference>
<organism evidence="3 4">
    <name type="scientific">Rubroshorea leprosula</name>
    <dbReference type="NCBI Taxonomy" id="152421"/>
    <lineage>
        <taxon>Eukaryota</taxon>
        <taxon>Viridiplantae</taxon>
        <taxon>Streptophyta</taxon>
        <taxon>Embryophyta</taxon>
        <taxon>Tracheophyta</taxon>
        <taxon>Spermatophyta</taxon>
        <taxon>Magnoliopsida</taxon>
        <taxon>eudicotyledons</taxon>
        <taxon>Gunneridae</taxon>
        <taxon>Pentapetalae</taxon>
        <taxon>rosids</taxon>
        <taxon>malvids</taxon>
        <taxon>Malvales</taxon>
        <taxon>Dipterocarpaceae</taxon>
        <taxon>Rubroshorea</taxon>
    </lineage>
</organism>
<dbReference type="SMART" id="SM01054">
    <property type="entry name" value="CaM_binding"/>
    <property type="match status" value="1"/>
</dbReference>
<dbReference type="InterPro" id="IPR012417">
    <property type="entry name" value="CaM-bd_dom_pln"/>
</dbReference>
<reference evidence="3 4" key="1">
    <citation type="journal article" date="2021" name="Commun. Biol.">
        <title>The genome of Shorea leprosula (Dipterocarpaceae) highlights the ecological relevance of drought in aseasonal tropical rainforests.</title>
        <authorList>
            <person name="Ng K.K.S."/>
            <person name="Kobayashi M.J."/>
            <person name="Fawcett J.A."/>
            <person name="Hatakeyama M."/>
            <person name="Paape T."/>
            <person name="Ng C.H."/>
            <person name="Ang C.C."/>
            <person name="Tnah L.H."/>
            <person name="Lee C.T."/>
            <person name="Nishiyama T."/>
            <person name="Sese J."/>
            <person name="O'Brien M.J."/>
            <person name="Copetti D."/>
            <person name="Mohd Noor M.I."/>
            <person name="Ong R.C."/>
            <person name="Putra M."/>
            <person name="Sireger I.Z."/>
            <person name="Indrioko S."/>
            <person name="Kosugi Y."/>
            <person name="Izuno A."/>
            <person name="Isagi Y."/>
            <person name="Lee S.L."/>
            <person name="Shimizu K.K."/>
        </authorList>
    </citation>
    <scope>NUCLEOTIDE SEQUENCE [LARGE SCALE GENOMIC DNA]</scope>
    <source>
        <strain evidence="3">214</strain>
    </source>
</reference>
<keyword evidence="4" id="KW-1185">Reference proteome</keyword>
<dbReference type="AlphaFoldDB" id="A0AAV5IED8"/>
<dbReference type="EMBL" id="BPVZ01000015">
    <property type="protein sequence ID" value="GKV00287.1"/>
    <property type="molecule type" value="Genomic_DNA"/>
</dbReference>
<comment type="caution">
    <text evidence="3">The sequence shown here is derived from an EMBL/GenBank/DDBJ whole genome shotgun (WGS) entry which is preliminary data.</text>
</comment>